<comment type="caution">
    <text evidence="1">The sequence shown here is derived from an EMBL/GenBank/DDBJ whole genome shotgun (WGS) entry which is preliminary data.</text>
</comment>
<dbReference type="Proteomes" id="UP000805193">
    <property type="component" value="Unassembled WGS sequence"/>
</dbReference>
<evidence type="ECO:0000313" key="1">
    <source>
        <dbReference type="EMBL" id="KAG0443518.1"/>
    </source>
</evidence>
<sequence>MSIALLKRSVDDDDGPEAHACAASSAEALKMADPVLRLVAYLILTAGLMSIIFHVTLTVLPRMAIVSGIMLCIWAIALDLWAVCPGTGVTAKTAANCGPARRPRPEPIEDFKRELERLNVLREVASIGAYQMNHVWIVTLRSSAATLSNTPDIREIIRNVVREEIKKLLPATHQPASVSIAEVVREEVQRAFQPEAPASVAAPEEPSLTYAAVARRPAPVAQQYSTPPRRVLPEPQTSRRREGQPEFVRTEHPTPRKTDVWRTADRRPLCYHCGEADHIYRSCPYRRLGLRGFHPNDPRPSSPPDPTRLDPTSRGHLVVFLGGIASDSDVPKDWCKFGPPALLHPTTSRQARLHERIATVSDNMTKSDSIPRSMGVPWHNKCYDFIRGNVYACRTTKYLKTYLFKSHVGMPIINYDYEWPPLLTHTA</sequence>
<evidence type="ECO:0000313" key="2">
    <source>
        <dbReference type="Proteomes" id="UP000805193"/>
    </source>
</evidence>
<reference evidence="1 2" key="1">
    <citation type="journal article" date="2020" name="Cell">
        <title>Large-Scale Comparative Analyses of Tick Genomes Elucidate Their Genetic Diversity and Vector Capacities.</title>
        <authorList>
            <consortium name="Tick Genome and Microbiome Consortium (TIGMIC)"/>
            <person name="Jia N."/>
            <person name="Wang J."/>
            <person name="Shi W."/>
            <person name="Du L."/>
            <person name="Sun Y."/>
            <person name="Zhan W."/>
            <person name="Jiang J.F."/>
            <person name="Wang Q."/>
            <person name="Zhang B."/>
            <person name="Ji P."/>
            <person name="Bell-Sakyi L."/>
            <person name="Cui X.M."/>
            <person name="Yuan T.T."/>
            <person name="Jiang B.G."/>
            <person name="Yang W.F."/>
            <person name="Lam T.T."/>
            <person name="Chang Q.C."/>
            <person name="Ding S.J."/>
            <person name="Wang X.J."/>
            <person name="Zhu J.G."/>
            <person name="Ruan X.D."/>
            <person name="Zhao L."/>
            <person name="Wei J.T."/>
            <person name="Ye R.Z."/>
            <person name="Que T.C."/>
            <person name="Du C.H."/>
            <person name="Zhou Y.H."/>
            <person name="Cheng J.X."/>
            <person name="Dai P.F."/>
            <person name="Guo W.B."/>
            <person name="Han X.H."/>
            <person name="Huang E.J."/>
            <person name="Li L.F."/>
            <person name="Wei W."/>
            <person name="Gao Y.C."/>
            <person name="Liu J.Z."/>
            <person name="Shao H.Z."/>
            <person name="Wang X."/>
            <person name="Wang C.C."/>
            <person name="Yang T.C."/>
            <person name="Huo Q.B."/>
            <person name="Li W."/>
            <person name="Chen H.Y."/>
            <person name="Chen S.E."/>
            <person name="Zhou L.G."/>
            <person name="Ni X.B."/>
            <person name="Tian J.H."/>
            <person name="Sheng Y."/>
            <person name="Liu T."/>
            <person name="Pan Y.S."/>
            <person name="Xia L.Y."/>
            <person name="Li J."/>
            <person name="Zhao F."/>
            <person name="Cao W.C."/>
        </authorList>
    </citation>
    <scope>NUCLEOTIDE SEQUENCE [LARGE SCALE GENOMIC DNA]</scope>
    <source>
        <strain evidence="1">Iper-2018</strain>
    </source>
</reference>
<organism evidence="1 2">
    <name type="scientific">Ixodes persulcatus</name>
    <name type="common">Taiga tick</name>
    <dbReference type="NCBI Taxonomy" id="34615"/>
    <lineage>
        <taxon>Eukaryota</taxon>
        <taxon>Metazoa</taxon>
        <taxon>Ecdysozoa</taxon>
        <taxon>Arthropoda</taxon>
        <taxon>Chelicerata</taxon>
        <taxon>Arachnida</taxon>
        <taxon>Acari</taxon>
        <taxon>Parasitiformes</taxon>
        <taxon>Ixodida</taxon>
        <taxon>Ixodoidea</taxon>
        <taxon>Ixodidae</taxon>
        <taxon>Ixodinae</taxon>
        <taxon>Ixodes</taxon>
    </lineage>
</organism>
<name>A0AC60QXF5_IXOPE</name>
<proteinExistence type="predicted"/>
<protein>
    <submittedName>
        <fullName evidence="1">Uncharacterized protein</fullName>
    </submittedName>
</protein>
<accession>A0AC60QXF5</accession>
<keyword evidence="2" id="KW-1185">Reference proteome</keyword>
<gene>
    <name evidence="1" type="ORF">HPB47_014826</name>
</gene>
<dbReference type="EMBL" id="JABSTQ010003301">
    <property type="protein sequence ID" value="KAG0443518.1"/>
    <property type="molecule type" value="Genomic_DNA"/>
</dbReference>